<evidence type="ECO:0000313" key="6">
    <source>
        <dbReference type="Proteomes" id="UP000441208"/>
    </source>
</evidence>
<evidence type="ECO:0000313" key="5">
    <source>
        <dbReference type="Proteomes" id="UP000437068"/>
    </source>
</evidence>
<dbReference type="AlphaFoldDB" id="A0A6A3SHJ4"/>
<name>A0A6A3SHJ4_9STRA</name>
<dbReference type="Proteomes" id="UP000441208">
    <property type="component" value="Unassembled WGS sequence"/>
</dbReference>
<comment type="caution">
    <text evidence="1">The sequence shown here is derived from an EMBL/GenBank/DDBJ whole genome shotgun (WGS) entry which is preliminary data.</text>
</comment>
<reference evidence="4 5" key="1">
    <citation type="submission" date="2018-08" db="EMBL/GenBank/DDBJ databases">
        <title>Genomic investigation of the strawberry pathogen Phytophthora fragariae indicates pathogenicity is determined by transcriptional variation in three key races.</title>
        <authorList>
            <person name="Adams T.M."/>
            <person name="Armitage A.D."/>
            <person name="Sobczyk M.K."/>
            <person name="Bates H.J."/>
            <person name="Dunwell J.M."/>
            <person name="Nellist C.F."/>
            <person name="Harrison R.J."/>
        </authorList>
    </citation>
    <scope>NUCLEOTIDE SEQUENCE [LARGE SCALE GENOMIC DNA]</scope>
    <source>
        <strain evidence="3 5">A4</strain>
        <strain evidence="2 4">NOV-27</strain>
        <strain evidence="1 6">NOV-71</strain>
    </source>
</reference>
<dbReference type="EMBL" id="QXGB01000798">
    <property type="protein sequence ID" value="KAE9204049.1"/>
    <property type="molecule type" value="Genomic_DNA"/>
</dbReference>
<evidence type="ECO:0000313" key="2">
    <source>
        <dbReference type="EMBL" id="KAE9204049.1"/>
    </source>
</evidence>
<evidence type="ECO:0000313" key="4">
    <source>
        <dbReference type="Proteomes" id="UP000433483"/>
    </source>
</evidence>
<evidence type="ECO:0000313" key="1">
    <source>
        <dbReference type="EMBL" id="KAE9117251.1"/>
    </source>
</evidence>
<dbReference type="Proteomes" id="UP000437068">
    <property type="component" value="Unassembled WGS sequence"/>
</dbReference>
<keyword evidence="4" id="KW-1185">Reference proteome</keyword>
<sequence>MVAGGGVVNTLAFHEQLGAKDELIDGFRRFPTEVGHRDSFKSKLTGRLRCPDVLLVSMQLRLEISIHLSVLLAQAESDAVDRLDEMVGAAVLPGMGPAAPVPSIRERDSK</sequence>
<organism evidence="1 6">
    <name type="scientific">Phytophthora fragariae</name>
    <dbReference type="NCBI Taxonomy" id="53985"/>
    <lineage>
        <taxon>Eukaryota</taxon>
        <taxon>Sar</taxon>
        <taxon>Stramenopiles</taxon>
        <taxon>Oomycota</taxon>
        <taxon>Peronosporomycetes</taxon>
        <taxon>Peronosporales</taxon>
        <taxon>Peronosporaceae</taxon>
        <taxon>Phytophthora</taxon>
    </lineage>
</organism>
<gene>
    <name evidence="3" type="ORF">PF001_g13435</name>
    <name evidence="2" type="ORF">PF005_g13942</name>
    <name evidence="1" type="ORF">PF007_g9356</name>
</gene>
<accession>A0A6A3SHJ4</accession>
<evidence type="ECO:0000313" key="3">
    <source>
        <dbReference type="EMBL" id="KAE9303694.1"/>
    </source>
</evidence>
<dbReference type="EMBL" id="QXGE01000790">
    <property type="protein sequence ID" value="KAE9303694.1"/>
    <property type="molecule type" value="Genomic_DNA"/>
</dbReference>
<dbReference type="Proteomes" id="UP000433483">
    <property type="component" value="Unassembled WGS sequence"/>
</dbReference>
<dbReference type="EMBL" id="QXFZ01000418">
    <property type="protein sequence ID" value="KAE9117251.1"/>
    <property type="molecule type" value="Genomic_DNA"/>
</dbReference>
<protein>
    <submittedName>
        <fullName evidence="1">Uncharacterized protein</fullName>
    </submittedName>
</protein>
<proteinExistence type="predicted"/>